<evidence type="ECO:0000256" key="1">
    <source>
        <dbReference type="ARBA" id="ARBA00010923"/>
    </source>
</evidence>
<dbReference type="EMBL" id="FNQN01000003">
    <property type="protein sequence ID" value="SEA16485.1"/>
    <property type="molecule type" value="Genomic_DNA"/>
</dbReference>
<dbReference type="SUPFAM" id="SSF116734">
    <property type="entry name" value="DNA methylase specificity domain"/>
    <property type="match status" value="2"/>
</dbReference>
<dbReference type="Pfam" id="PF01420">
    <property type="entry name" value="Methylase_S"/>
    <property type="match status" value="2"/>
</dbReference>
<dbReference type="Gene3D" id="1.10.287.1120">
    <property type="entry name" value="Bipartite methylase S protein"/>
    <property type="match status" value="1"/>
</dbReference>
<evidence type="ECO:0000313" key="6">
    <source>
        <dbReference type="Proteomes" id="UP000199409"/>
    </source>
</evidence>
<proteinExistence type="inferred from homology"/>
<keyword evidence="3" id="KW-0238">DNA-binding</keyword>
<dbReference type="STRING" id="37625.SAMN05660420_01443"/>
<evidence type="ECO:0000259" key="4">
    <source>
        <dbReference type="Pfam" id="PF01420"/>
    </source>
</evidence>
<dbReference type="OrthoDB" id="5296428at2"/>
<dbReference type="GO" id="GO:0009307">
    <property type="term" value="P:DNA restriction-modification system"/>
    <property type="evidence" value="ECO:0007669"/>
    <property type="project" value="UniProtKB-KW"/>
</dbReference>
<organism evidence="5 6">
    <name type="scientific">Desulfuromusa kysingii</name>
    <dbReference type="NCBI Taxonomy" id="37625"/>
    <lineage>
        <taxon>Bacteria</taxon>
        <taxon>Pseudomonadati</taxon>
        <taxon>Thermodesulfobacteriota</taxon>
        <taxon>Desulfuromonadia</taxon>
        <taxon>Desulfuromonadales</taxon>
        <taxon>Geopsychrobacteraceae</taxon>
        <taxon>Desulfuromusa</taxon>
    </lineage>
</organism>
<keyword evidence="6" id="KW-1185">Reference proteome</keyword>
<comment type="similarity">
    <text evidence="1">Belongs to the type-I restriction system S methylase family.</text>
</comment>
<dbReference type="InterPro" id="IPR044946">
    <property type="entry name" value="Restrct_endonuc_typeI_TRD_sf"/>
</dbReference>
<dbReference type="PANTHER" id="PTHR30408:SF12">
    <property type="entry name" value="TYPE I RESTRICTION ENZYME MJAVIII SPECIFICITY SUBUNIT"/>
    <property type="match status" value="1"/>
</dbReference>
<dbReference type="PANTHER" id="PTHR30408">
    <property type="entry name" value="TYPE-1 RESTRICTION ENZYME ECOKI SPECIFICITY PROTEIN"/>
    <property type="match status" value="1"/>
</dbReference>
<dbReference type="GO" id="GO:0003677">
    <property type="term" value="F:DNA binding"/>
    <property type="evidence" value="ECO:0007669"/>
    <property type="project" value="UniProtKB-KW"/>
</dbReference>
<evidence type="ECO:0000256" key="2">
    <source>
        <dbReference type="ARBA" id="ARBA00022747"/>
    </source>
</evidence>
<name>A0A1H3YYA7_9BACT</name>
<protein>
    <submittedName>
        <fullName evidence="5">Type I restriction enzyme, S subunit</fullName>
    </submittedName>
</protein>
<dbReference type="InterPro" id="IPR000055">
    <property type="entry name" value="Restrct_endonuc_typeI_TRD"/>
</dbReference>
<dbReference type="AlphaFoldDB" id="A0A1H3YYA7"/>
<keyword evidence="2" id="KW-0680">Restriction system</keyword>
<sequence>MSSVQGWSRKKILDLIVHHASGPSPTCEERNIASQVEWGLLKTTAVKWSGWNPTAHKVPPKEFWENKNIEVRAGDVLITKAGPRDRCGVTAYVTDTPPRLMVSGKMILLRPDVSKVNAVILACSLASEKSQRYIDSRTTGMADAQLNFTNELLLRTLIDVPPLDEQRKIAKIFSTVDNLIEKTQALIDKYQSIKQGMMHDLFTRGIDENGQLRPSYEEAPHLYKESELGWIPKGWEVKSLGTVSDKIQDGTHFSPQTTDGECLYVTSKNIRFGYMDLSNCGRISKYEHEQIYRRCDVKKGDILLTKDGANTGNAAINTVSEEFSLLSSVAIVRASDKVSDANYIVQYLLSPVGQNRLKDLMSGNAITRLTLTKIKAFIVEFAPYKEQVCIGKMLLSFDLKVSREKECLEKYKTIKAGLMQDLLTGKVRVTI</sequence>
<evidence type="ECO:0000256" key="3">
    <source>
        <dbReference type="ARBA" id="ARBA00023125"/>
    </source>
</evidence>
<feature type="domain" description="Type I restriction modification DNA specificity" evidence="4">
    <location>
        <begin position="232"/>
        <end position="405"/>
    </location>
</feature>
<dbReference type="Proteomes" id="UP000199409">
    <property type="component" value="Unassembled WGS sequence"/>
</dbReference>
<dbReference type="Gene3D" id="3.90.220.20">
    <property type="entry name" value="DNA methylase specificity domains"/>
    <property type="match status" value="2"/>
</dbReference>
<evidence type="ECO:0000313" key="5">
    <source>
        <dbReference type="EMBL" id="SEA16485.1"/>
    </source>
</evidence>
<reference evidence="5 6" key="1">
    <citation type="submission" date="2016-10" db="EMBL/GenBank/DDBJ databases">
        <authorList>
            <person name="de Groot N.N."/>
        </authorList>
    </citation>
    <scope>NUCLEOTIDE SEQUENCE [LARGE SCALE GENOMIC DNA]</scope>
    <source>
        <strain evidence="5 6">DSM 7343</strain>
    </source>
</reference>
<accession>A0A1H3YYA7</accession>
<feature type="domain" description="Type I restriction modification DNA specificity" evidence="4">
    <location>
        <begin position="67"/>
        <end position="185"/>
    </location>
</feature>
<gene>
    <name evidence="5" type="ORF">SAMN05660420_01443</name>
</gene>
<dbReference type="InterPro" id="IPR052021">
    <property type="entry name" value="Type-I_RS_S_subunit"/>
</dbReference>
<dbReference type="RefSeq" id="WP_092346181.1">
    <property type="nucleotide sequence ID" value="NZ_FNQN01000003.1"/>
</dbReference>